<dbReference type="RefSeq" id="WP_180544473.1">
    <property type="nucleotide sequence ID" value="NZ_JACCJZ010000013.1"/>
</dbReference>
<evidence type="ECO:0000313" key="2">
    <source>
        <dbReference type="Proteomes" id="UP000589896"/>
    </source>
</evidence>
<proteinExistence type="predicted"/>
<comment type="caution">
    <text evidence="1">The sequence shown here is derived from an EMBL/GenBank/DDBJ whole genome shotgun (WGS) entry which is preliminary data.</text>
</comment>
<dbReference type="AlphaFoldDB" id="A0A7Z0QSJ8"/>
<protein>
    <submittedName>
        <fullName evidence="1">Uncharacterized protein</fullName>
    </submittedName>
</protein>
<dbReference type="Proteomes" id="UP000589896">
    <property type="component" value="Unassembled WGS sequence"/>
</dbReference>
<organism evidence="1 2">
    <name type="scientific">Luteimonas deserti</name>
    <dbReference type="NCBI Taxonomy" id="2752306"/>
    <lineage>
        <taxon>Bacteria</taxon>
        <taxon>Pseudomonadati</taxon>
        <taxon>Pseudomonadota</taxon>
        <taxon>Gammaproteobacteria</taxon>
        <taxon>Lysobacterales</taxon>
        <taxon>Lysobacteraceae</taxon>
        <taxon>Luteimonas</taxon>
    </lineage>
</organism>
<reference evidence="1 2" key="1">
    <citation type="submission" date="2020-07" db="EMBL/GenBank/DDBJ databases">
        <title>isolation of Luteimonas sp. SJ-16.</title>
        <authorList>
            <person name="Huang X.-X."/>
            <person name="Xu L."/>
            <person name="Sun J.-Q."/>
        </authorList>
    </citation>
    <scope>NUCLEOTIDE SEQUENCE [LARGE SCALE GENOMIC DNA]</scope>
    <source>
        <strain evidence="1 2">SJ-16</strain>
    </source>
</reference>
<dbReference type="EMBL" id="JACCJZ010000013">
    <property type="protein sequence ID" value="NYZ62245.1"/>
    <property type="molecule type" value="Genomic_DNA"/>
</dbReference>
<sequence>MFITVDGSNAPEKHRDALVSLAVRRAAPFSDADFGVAWQADGRASAWYWSRSRIADLLAERRISAPRIQFAPEALYAGEPRSDGTELLTMHEGVEGRVWRNGAVVGSRWWPAEPAPKDWHTFLRSHGLSANDPPAATPTVDILPRRPWGGRPGRMERGVRLSTVDAYRPAAALGLAAVILLVASFQTGSIVRSHVEAWQSARAAEDLDEPLKRILNARETADRNVAELERLLDLRQGPSVLTVMAEVGRLLPRRDIQLRHWNQPTPDQLELTLSAADADPQQIVETWEASTVFDNVTTDVVGRSGEIIVRARIAADVESGE</sequence>
<name>A0A7Z0QSJ8_9GAMM</name>
<gene>
    <name evidence="1" type="ORF">H0E82_05655</name>
</gene>
<keyword evidence="2" id="KW-1185">Reference proteome</keyword>
<accession>A0A7Z0QSJ8</accession>
<evidence type="ECO:0000313" key="1">
    <source>
        <dbReference type="EMBL" id="NYZ62245.1"/>
    </source>
</evidence>